<dbReference type="InterPro" id="IPR027385">
    <property type="entry name" value="Beta-barrel_OMP"/>
</dbReference>
<dbReference type="Pfam" id="PF13505">
    <property type="entry name" value="OMP_b-brl"/>
    <property type="match status" value="1"/>
</dbReference>
<organism evidence="3 4">
    <name type="scientific">Mariprofundus ferrooxydans PV-1</name>
    <dbReference type="NCBI Taxonomy" id="314345"/>
    <lineage>
        <taxon>Bacteria</taxon>
        <taxon>Pseudomonadati</taxon>
        <taxon>Pseudomonadota</taxon>
        <taxon>Candidatius Mariprofundia</taxon>
        <taxon>Mariprofundales</taxon>
        <taxon>Mariprofundaceae</taxon>
        <taxon>Mariprofundus</taxon>
    </lineage>
</organism>
<reference evidence="3 4" key="1">
    <citation type="submission" date="2006-09" db="EMBL/GenBank/DDBJ databases">
        <authorList>
            <person name="Emerson D."/>
            <person name="Ferriera S."/>
            <person name="Johnson J."/>
            <person name="Kravitz S."/>
            <person name="Halpern A."/>
            <person name="Remington K."/>
            <person name="Beeson K."/>
            <person name="Tran B."/>
            <person name="Rogers Y.-H."/>
            <person name="Friedman R."/>
            <person name="Venter J.C."/>
        </authorList>
    </citation>
    <scope>NUCLEOTIDE SEQUENCE [LARGE SCALE GENOMIC DNA]</scope>
    <source>
        <strain evidence="3 4">PV-1</strain>
    </source>
</reference>
<evidence type="ECO:0000313" key="3">
    <source>
        <dbReference type="EMBL" id="EAU54304.1"/>
    </source>
</evidence>
<evidence type="ECO:0000259" key="2">
    <source>
        <dbReference type="Pfam" id="PF13505"/>
    </source>
</evidence>
<keyword evidence="1" id="KW-0732">Signal</keyword>
<feature type="domain" description="Outer membrane protein beta-barrel" evidence="2">
    <location>
        <begin position="7"/>
        <end position="186"/>
    </location>
</feature>
<evidence type="ECO:0000256" key="1">
    <source>
        <dbReference type="ARBA" id="ARBA00022729"/>
    </source>
</evidence>
<dbReference type="Gene3D" id="2.40.160.20">
    <property type="match status" value="1"/>
</dbReference>
<dbReference type="InParanoid" id="Q0EY88"/>
<keyword evidence="4" id="KW-1185">Reference proteome</keyword>
<sequence length="196" mass="20890">MKRVLIGATMIMAGGVTAQAQDIKPYAGIGIGVFGLEYKEPGFAQKNNVFGGFGKFGVDINDYFGGELRLGATGQGDKTYPTGTLGAPAPFTVGLKSDYFISYLAKFQYPVSPDFRLYALAGATTGKFSRPITLGVLTLHSAATKTGFSYGFGGDFTVNDQVSVGAEWMQYWTNVEVGANMKAKLWGAVGTLTMHF</sequence>
<dbReference type="RefSeq" id="WP_009851507.1">
    <property type="nucleotide sequence ID" value="NZ_DS022295.1"/>
</dbReference>
<dbReference type="EMBL" id="AATS01000010">
    <property type="protein sequence ID" value="EAU54304.1"/>
    <property type="molecule type" value="Genomic_DNA"/>
</dbReference>
<dbReference type="HOGENOM" id="CLU_1330620_0_0_0"/>
<dbReference type="AlphaFoldDB" id="Q0EY88"/>
<gene>
    <name evidence="3" type="ORF">SPV1_06069</name>
</gene>
<dbReference type="STRING" id="314344.AL013_06430"/>
<dbReference type="OrthoDB" id="6115907at2"/>
<evidence type="ECO:0000313" key="4">
    <source>
        <dbReference type="Proteomes" id="UP000005297"/>
    </source>
</evidence>
<comment type="caution">
    <text evidence="3">The sequence shown here is derived from an EMBL/GenBank/DDBJ whole genome shotgun (WGS) entry which is preliminary data.</text>
</comment>
<accession>Q0EY88</accession>
<name>Q0EY88_9PROT</name>
<proteinExistence type="predicted"/>
<dbReference type="InterPro" id="IPR011250">
    <property type="entry name" value="OMP/PagP_B-barrel"/>
</dbReference>
<dbReference type="SUPFAM" id="SSF56925">
    <property type="entry name" value="OMPA-like"/>
    <property type="match status" value="1"/>
</dbReference>
<dbReference type="Proteomes" id="UP000005297">
    <property type="component" value="Unassembled WGS sequence"/>
</dbReference>
<protein>
    <recommendedName>
        <fullName evidence="2">Outer membrane protein beta-barrel domain-containing protein</fullName>
    </recommendedName>
</protein>